<evidence type="ECO:0000313" key="1">
    <source>
        <dbReference type="EMBL" id="MFD2556366.1"/>
    </source>
</evidence>
<accession>A0ABW5L635</accession>
<dbReference type="EMBL" id="JBHULD010000018">
    <property type="protein sequence ID" value="MFD2556366.1"/>
    <property type="molecule type" value="Genomic_DNA"/>
</dbReference>
<proteinExistence type="predicted"/>
<name>A0ABW5L635_9SPHI</name>
<comment type="caution">
    <text evidence="1">The sequence shown here is derived from an EMBL/GenBank/DDBJ whole genome shotgun (WGS) entry which is preliminary data.</text>
</comment>
<organism evidence="1 2">
    <name type="scientific">Sphingobacterium tabacisoli</name>
    <dbReference type="NCBI Taxonomy" id="2044855"/>
    <lineage>
        <taxon>Bacteria</taxon>
        <taxon>Pseudomonadati</taxon>
        <taxon>Bacteroidota</taxon>
        <taxon>Sphingobacteriia</taxon>
        <taxon>Sphingobacteriales</taxon>
        <taxon>Sphingobacteriaceae</taxon>
        <taxon>Sphingobacterium</taxon>
    </lineage>
</organism>
<protein>
    <submittedName>
        <fullName evidence="1">YfbM family protein</fullName>
    </submittedName>
</protein>
<dbReference type="Proteomes" id="UP001597440">
    <property type="component" value="Unassembled WGS sequence"/>
</dbReference>
<evidence type="ECO:0000313" key="2">
    <source>
        <dbReference type="Proteomes" id="UP001597440"/>
    </source>
</evidence>
<dbReference type="InterPro" id="IPR035944">
    <property type="entry name" value="YfbM-like_sf"/>
</dbReference>
<dbReference type="RefSeq" id="WP_210352569.1">
    <property type="nucleotide sequence ID" value="NZ_JAEQMU010000001.1"/>
</dbReference>
<keyword evidence="2" id="KW-1185">Reference proteome</keyword>
<dbReference type="Gene3D" id="3.40.1760.10">
    <property type="entry name" value="YfbM-like super family"/>
    <property type="match status" value="1"/>
</dbReference>
<dbReference type="SUPFAM" id="SSF111069">
    <property type="entry name" value="Hypothetical protein yfbM"/>
    <property type="match status" value="1"/>
</dbReference>
<sequence length="169" mass="19258">MGMIAEYLMVDEATLDSLMDLKNEDLVNRIFEIEESGETECMDIDKLWDALHFFLTGVSAADPIEENKLSEAIVGVHSFNIDDEEADFIACIEQDELHDIINVLEQIDLESLSKEFNPSNMKAYAVYPNGIWQEDKELLLTEFRQALTGLLAFYRKAAAMHRHVIVSIL</sequence>
<dbReference type="InterPro" id="IPR015068">
    <property type="entry name" value="DUF1877"/>
</dbReference>
<dbReference type="Pfam" id="PF08974">
    <property type="entry name" value="DUF1877"/>
    <property type="match status" value="1"/>
</dbReference>
<reference evidence="2" key="1">
    <citation type="journal article" date="2019" name="Int. J. Syst. Evol. Microbiol.">
        <title>The Global Catalogue of Microorganisms (GCM) 10K type strain sequencing project: providing services to taxonomists for standard genome sequencing and annotation.</title>
        <authorList>
            <consortium name="The Broad Institute Genomics Platform"/>
            <consortium name="The Broad Institute Genome Sequencing Center for Infectious Disease"/>
            <person name="Wu L."/>
            <person name="Ma J."/>
        </authorList>
    </citation>
    <scope>NUCLEOTIDE SEQUENCE [LARGE SCALE GENOMIC DNA]</scope>
    <source>
        <strain evidence="2">KCTC 52298</strain>
    </source>
</reference>
<gene>
    <name evidence="1" type="ORF">ACFSQW_18365</name>
</gene>